<evidence type="ECO:0000259" key="2">
    <source>
        <dbReference type="Pfam" id="PF07811"/>
    </source>
</evidence>
<feature type="domain" description="TadE-like" evidence="2">
    <location>
        <begin position="14"/>
        <end position="55"/>
    </location>
</feature>
<reference evidence="3 4" key="1">
    <citation type="submission" date="2020-04" db="EMBL/GenBank/DDBJ databases">
        <title>Description of novel Gluconacetobacter.</title>
        <authorList>
            <person name="Sombolestani A."/>
        </authorList>
    </citation>
    <scope>NUCLEOTIDE SEQUENCE [LARGE SCALE GENOMIC DNA]</scope>
    <source>
        <strain evidence="3 4">LMG 19747</strain>
    </source>
</reference>
<comment type="caution">
    <text evidence="3">The sequence shown here is derived from an EMBL/GenBank/DDBJ whole genome shotgun (WGS) entry which is preliminary data.</text>
</comment>
<keyword evidence="1" id="KW-0472">Membrane</keyword>
<dbReference type="Proteomes" id="UP000589085">
    <property type="component" value="Unassembled WGS sequence"/>
</dbReference>
<name>A0A7W4IDD3_9PROT</name>
<sequence length="137" mass="14346">MKHGRGLARDGRAAAAIEFALVAGVLLMMLVGGIELGLQWWTRDCLQMTADLTARCVAVGPCRDDPLAFASAQAADWALPGAVAALSVDDSAPSCHGVSIQGGWFVIVRIRSDLWSGLSFPFVSPSLSVSACYPSVP</sequence>
<feature type="transmembrane region" description="Helical" evidence="1">
    <location>
        <begin position="20"/>
        <end position="41"/>
    </location>
</feature>
<keyword evidence="1" id="KW-0812">Transmembrane</keyword>
<dbReference type="EMBL" id="JABEQJ010000014">
    <property type="protein sequence ID" value="MBB2160846.1"/>
    <property type="molecule type" value="Genomic_DNA"/>
</dbReference>
<proteinExistence type="predicted"/>
<dbReference type="RefSeq" id="WP_182997709.1">
    <property type="nucleotide sequence ID" value="NZ_JABEQJ010000014.1"/>
</dbReference>
<dbReference type="InterPro" id="IPR012495">
    <property type="entry name" value="TadE-like_dom"/>
</dbReference>
<evidence type="ECO:0000313" key="4">
    <source>
        <dbReference type="Proteomes" id="UP000589085"/>
    </source>
</evidence>
<protein>
    <submittedName>
        <fullName evidence="3">Pilus assembly protein</fullName>
    </submittedName>
</protein>
<organism evidence="3 4">
    <name type="scientific">Gluconacetobacter sacchari</name>
    <dbReference type="NCBI Taxonomy" id="92759"/>
    <lineage>
        <taxon>Bacteria</taxon>
        <taxon>Pseudomonadati</taxon>
        <taxon>Pseudomonadota</taxon>
        <taxon>Alphaproteobacteria</taxon>
        <taxon>Acetobacterales</taxon>
        <taxon>Acetobacteraceae</taxon>
        <taxon>Gluconacetobacter</taxon>
    </lineage>
</organism>
<keyword evidence="1" id="KW-1133">Transmembrane helix</keyword>
<dbReference type="Pfam" id="PF07811">
    <property type="entry name" value="TadE"/>
    <property type="match status" value="1"/>
</dbReference>
<evidence type="ECO:0000313" key="3">
    <source>
        <dbReference type="EMBL" id="MBB2160846.1"/>
    </source>
</evidence>
<accession>A0A7W4IDD3</accession>
<dbReference type="AlphaFoldDB" id="A0A7W4IDD3"/>
<evidence type="ECO:0000256" key="1">
    <source>
        <dbReference type="SAM" id="Phobius"/>
    </source>
</evidence>
<gene>
    <name evidence="3" type="ORF">HLH48_11800</name>
</gene>